<dbReference type="InterPro" id="IPR009061">
    <property type="entry name" value="DNA-bd_dom_put_sf"/>
</dbReference>
<name>A0AAJ2DBF0_SERFO</name>
<evidence type="ECO:0000313" key="2">
    <source>
        <dbReference type="EMBL" id="MDQ9126145.1"/>
    </source>
</evidence>
<proteinExistence type="predicted"/>
<dbReference type="Proteomes" id="UP001224622">
    <property type="component" value="Unassembled WGS sequence"/>
</dbReference>
<feature type="domain" description="Helix-turn-helix" evidence="1">
    <location>
        <begin position="17"/>
        <end position="70"/>
    </location>
</feature>
<organism evidence="2 3">
    <name type="scientific">Serratia fonticola</name>
    <dbReference type="NCBI Taxonomy" id="47917"/>
    <lineage>
        <taxon>Bacteria</taxon>
        <taxon>Pseudomonadati</taxon>
        <taxon>Pseudomonadota</taxon>
        <taxon>Gammaproteobacteria</taxon>
        <taxon>Enterobacterales</taxon>
        <taxon>Yersiniaceae</taxon>
        <taxon>Serratia</taxon>
    </lineage>
</organism>
<dbReference type="SUPFAM" id="SSF46955">
    <property type="entry name" value="Putative DNA-binding domain"/>
    <property type="match status" value="1"/>
</dbReference>
<dbReference type="RefSeq" id="WP_309046919.1">
    <property type="nucleotide sequence ID" value="NZ_JAVIGA010000005.1"/>
</dbReference>
<evidence type="ECO:0000313" key="3">
    <source>
        <dbReference type="Proteomes" id="UP001224622"/>
    </source>
</evidence>
<comment type="caution">
    <text evidence="2">The sequence shown here is derived from an EMBL/GenBank/DDBJ whole genome shotgun (WGS) entry which is preliminary data.</text>
</comment>
<dbReference type="EMBL" id="JAVIGA010000005">
    <property type="protein sequence ID" value="MDQ9126145.1"/>
    <property type="molecule type" value="Genomic_DNA"/>
</dbReference>
<dbReference type="Pfam" id="PF12728">
    <property type="entry name" value="HTH_17"/>
    <property type="match status" value="1"/>
</dbReference>
<dbReference type="Gene3D" id="1.10.238.160">
    <property type="match status" value="1"/>
</dbReference>
<sequence length="75" mass="8621">MNNLQSPALLSLDEYALVSVKDLAKLLGYKPQTIRKWLSQDKLPEGLVRPRKIGKRNCWLKSDVISFIRTLHCVN</sequence>
<reference evidence="2" key="1">
    <citation type="submission" date="2023-08" db="EMBL/GenBank/DDBJ databases">
        <title>The Comparative Genomic Analysis of Yersiniaceae from Polar Regions.</title>
        <authorList>
            <person name="Goncharov A."/>
            <person name="Aslanov B."/>
            <person name="Kolodzhieva V."/>
            <person name="Azarov D."/>
            <person name="Mochov A."/>
            <person name="Lebedeva E."/>
        </authorList>
    </citation>
    <scope>NUCLEOTIDE SEQUENCE</scope>
    <source>
        <strain evidence="2">Vf</strain>
    </source>
</reference>
<dbReference type="InterPro" id="IPR041657">
    <property type="entry name" value="HTH_17"/>
</dbReference>
<accession>A0AAJ2DBF0</accession>
<evidence type="ECO:0000259" key="1">
    <source>
        <dbReference type="Pfam" id="PF12728"/>
    </source>
</evidence>
<gene>
    <name evidence="2" type="ORF">RDT67_06830</name>
</gene>
<dbReference type="AlphaFoldDB" id="A0AAJ2DBF0"/>
<protein>
    <submittedName>
        <fullName evidence="2">Helix-turn-helix domain-containing protein</fullName>
    </submittedName>
</protein>